<comment type="caution">
    <text evidence="2">The sequence shown here is derived from an EMBL/GenBank/DDBJ whole genome shotgun (WGS) entry which is preliminary data.</text>
</comment>
<evidence type="ECO:0000256" key="1">
    <source>
        <dbReference type="SAM" id="Phobius"/>
    </source>
</evidence>
<protein>
    <submittedName>
        <fullName evidence="2">Uncharacterized protein</fullName>
    </submittedName>
</protein>
<sequence length="285" mass="31593">MSDNSTEFRELPVKETIAQALRLPIDNIKVLLQACSPFLFFLFALTIIGPYVFDVDLLSYTEQADFDPAVLASSVGIAVLLSLAFAVMAVVRCHQIFVYPADERPPLKIFNFSMKELGYIGWSIAMGLIVAIISIPYTLVVMIPVGLLSPDISFAIGSMSSHDAISITVGILTNVLWLPVMYLAARWSLVLPAMALGVKGTNIVWAWDISKGNGVRLLLLLGIIPMLTSFVFSLFPETNNLFVDFIELVVWLFVVVFEICILSLCFKFLYKEPEQPSEVTPQDSE</sequence>
<evidence type="ECO:0000313" key="2">
    <source>
        <dbReference type="EMBL" id="RXJ71964.1"/>
    </source>
</evidence>
<evidence type="ECO:0000313" key="3">
    <source>
        <dbReference type="Proteomes" id="UP000290287"/>
    </source>
</evidence>
<organism evidence="2 3">
    <name type="scientific">Veronia nyctiphanis</name>
    <dbReference type="NCBI Taxonomy" id="1278244"/>
    <lineage>
        <taxon>Bacteria</taxon>
        <taxon>Pseudomonadati</taxon>
        <taxon>Pseudomonadota</taxon>
        <taxon>Gammaproteobacteria</taxon>
        <taxon>Vibrionales</taxon>
        <taxon>Vibrionaceae</taxon>
        <taxon>Veronia</taxon>
    </lineage>
</organism>
<keyword evidence="1" id="KW-0472">Membrane</keyword>
<dbReference type="AlphaFoldDB" id="A0A4Q0YPP8"/>
<name>A0A4Q0YPP8_9GAMM</name>
<keyword evidence="3" id="KW-1185">Reference proteome</keyword>
<feature type="transmembrane region" description="Helical" evidence="1">
    <location>
        <begin position="119"/>
        <end position="144"/>
    </location>
</feature>
<reference evidence="2 3" key="1">
    <citation type="submission" date="2017-10" db="EMBL/GenBank/DDBJ databases">
        <title>Nyctiphanis sp. nov., isolated from the stomach of the euphausiid Nyctiphanes simplex (Hansen, 1911) in the Gulf of California.</title>
        <authorList>
            <person name="Gomez-Gil B."/>
            <person name="Aguilar-Mendez M."/>
            <person name="Lopez-Cortes A."/>
            <person name="Gomez-Gutierrez J."/>
            <person name="Roque A."/>
            <person name="Lang E."/>
            <person name="Gonzalez-Castillo A."/>
        </authorList>
    </citation>
    <scope>NUCLEOTIDE SEQUENCE [LARGE SCALE GENOMIC DNA]</scope>
    <source>
        <strain evidence="2 3">CAIM 600</strain>
    </source>
</reference>
<dbReference type="OrthoDB" id="5906257at2"/>
<proteinExistence type="predicted"/>
<keyword evidence="1" id="KW-0812">Transmembrane</keyword>
<keyword evidence="1" id="KW-1133">Transmembrane helix</keyword>
<gene>
    <name evidence="2" type="ORF">CS022_18355</name>
</gene>
<dbReference type="RefSeq" id="WP_129123457.1">
    <property type="nucleotide sequence ID" value="NZ_PEIB01000028.1"/>
</dbReference>
<feature type="transmembrane region" description="Helical" evidence="1">
    <location>
        <begin position="248"/>
        <end position="270"/>
    </location>
</feature>
<dbReference type="EMBL" id="PEIB01000028">
    <property type="protein sequence ID" value="RXJ71964.1"/>
    <property type="molecule type" value="Genomic_DNA"/>
</dbReference>
<feature type="transmembrane region" description="Helical" evidence="1">
    <location>
        <begin position="217"/>
        <end position="236"/>
    </location>
</feature>
<feature type="transmembrane region" description="Helical" evidence="1">
    <location>
        <begin position="164"/>
        <end position="185"/>
    </location>
</feature>
<feature type="transmembrane region" description="Helical" evidence="1">
    <location>
        <begin position="73"/>
        <end position="98"/>
    </location>
</feature>
<accession>A0A4Q0YPP8</accession>
<dbReference type="Proteomes" id="UP000290287">
    <property type="component" value="Unassembled WGS sequence"/>
</dbReference>
<feature type="transmembrane region" description="Helical" evidence="1">
    <location>
        <begin position="30"/>
        <end position="53"/>
    </location>
</feature>